<feature type="region of interest" description="Disordered" evidence="1">
    <location>
        <begin position="304"/>
        <end position="329"/>
    </location>
</feature>
<dbReference type="EMBL" id="ASPP01034805">
    <property type="protein sequence ID" value="ETO02830.1"/>
    <property type="molecule type" value="Genomic_DNA"/>
</dbReference>
<evidence type="ECO:0000256" key="1">
    <source>
        <dbReference type="SAM" id="MobiDB-lite"/>
    </source>
</evidence>
<keyword evidence="3" id="KW-1185">Reference proteome</keyword>
<protein>
    <submittedName>
        <fullName evidence="2">Uncharacterized protein</fullName>
    </submittedName>
</protein>
<name>X6LQ17_RETFI</name>
<organism evidence="2 3">
    <name type="scientific">Reticulomyxa filosa</name>
    <dbReference type="NCBI Taxonomy" id="46433"/>
    <lineage>
        <taxon>Eukaryota</taxon>
        <taxon>Sar</taxon>
        <taxon>Rhizaria</taxon>
        <taxon>Retaria</taxon>
        <taxon>Foraminifera</taxon>
        <taxon>Monothalamids</taxon>
        <taxon>Reticulomyxidae</taxon>
        <taxon>Reticulomyxa</taxon>
    </lineage>
</organism>
<feature type="non-terminal residue" evidence="2">
    <location>
        <position position="1"/>
    </location>
</feature>
<evidence type="ECO:0000313" key="2">
    <source>
        <dbReference type="EMBL" id="ETO02830.1"/>
    </source>
</evidence>
<comment type="caution">
    <text evidence="2">The sequence shown here is derived from an EMBL/GenBank/DDBJ whole genome shotgun (WGS) entry which is preliminary data.</text>
</comment>
<feature type="compositionally biased region" description="Basic and acidic residues" evidence="1">
    <location>
        <begin position="317"/>
        <end position="329"/>
    </location>
</feature>
<sequence>KLSNVVIQYDSDKETIADLWHNVMVKEVLNSSSQSQPNLAYLLKESWCGKPPSTNHASTIEIKADEQIENIHIKQWSTNFAKKFYPNNSGSVNQIVNLIYPVENIHIHDRRRKEKNQSSGRVNDTYHYAHGQECVESSNLEGFIEVLECMGFYHLTQIHELKTTLVTGSCSLYFEEDVLLLIRCTNPTYFGTFCVLIRRVIDWKALFEWLLIVVEKKLCPGAMISFGTSLLNNYAPNYLQTKEIPSEVYEWINTLVQVIQHRASLAQVRDSSVEKRHSRGGKVGVGTRQDDDLMGQLMEQVAADKDANSQARNRISGKKEAKIDEECRK</sequence>
<dbReference type="Proteomes" id="UP000023152">
    <property type="component" value="Unassembled WGS sequence"/>
</dbReference>
<proteinExistence type="predicted"/>
<gene>
    <name evidence="2" type="ORF">RFI_34583</name>
</gene>
<dbReference type="AlphaFoldDB" id="X6LQ17"/>
<evidence type="ECO:0000313" key="3">
    <source>
        <dbReference type="Proteomes" id="UP000023152"/>
    </source>
</evidence>
<accession>X6LQ17</accession>
<reference evidence="2 3" key="1">
    <citation type="journal article" date="2013" name="Curr. Biol.">
        <title>The Genome of the Foraminiferan Reticulomyxa filosa.</title>
        <authorList>
            <person name="Glockner G."/>
            <person name="Hulsmann N."/>
            <person name="Schleicher M."/>
            <person name="Noegel A.A."/>
            <person name="Eichinger L."/>
            <person name="Gallinger C."/>
            <person name="Pawlowski J."/>
            <person name="Sierra R."/>
            <person name="Euteneuer U."/>
            <person name="Pillet L."/>
            <person name="Moustafa A."/>
            <person name="Platzer M."/>
            <person name="Groth M."/>
            <person name="Szafranski K."/>
            <person name="Schliwa M."/>
        </authorList>
    </citation>
    <scope>NUCLEOTIDE SEQUENCE [LARGE SCALE GENOMIC DNA]</scope>
</reference>